<gene>
    <name evidence="1" type="ORF">E2562_017207</name>
</gene>
<evidence type="ECO:0000313" key="1">
    <source>
        <dbReference type="EMBL" id="KAF0925630.1"/>
    </source>
</evidence>
<proteinExistence type="predicted"/>
<reference evidence="1 2" key="1">
    <citation type="submission" date="2019-11" db="EMBL/GenBank/DDBJ databases">
        <title>Whole genome sequence of Oryza granulata.</title>
        <authorList>
            <person name="Li W."/>
        </authorList>
    </citation>
    <scope>NUCLEOTIDE SEQUENCE [LARGE SCALE GENOMIC DNA]</scope>
    <source>
        <strain evidence="2">cv. Menghai</strain>
        <tissue evidence="1">Leaf</tissue>
    </source>
</reference>
<dbReference type="EMBL" id="SPHZ02000003">
    <property type="protein sequence ID" value="KAF0925630.1"/>
    <property type="molecule type" value="Genomic_DNA"/>
</dbReference>
<organism evidence="1 2">
    <name type="scientific">Oryza meyeriana var. granulata</name>
    <dbReference type="NCBI Taxonomy" id="110450"/>
    <lineage>
        <taxon>Eukaryota</taxon>
        <taxon>Viridiplantae</taxon>
        <taxon>Streptophyta</taxon>
        <taxon>Embryophyta</taxon>
        <taxon>Tracheophyta</taxon>
        <taxon>Spermatophyta</taxon>
        <taxon>Magnoliopsida</taxon>
        <taxon>Liliopsida</taxon>
        <taxon>Poales</taxon>
        <taxon>Poaceae</taxon>
        <taxon>BOP clade</taxon>
        <taxon>Oryzoideae</taxon>
        <taxon>Oryzeae</taxon>
        <taxon>Oryzinae</taxon>
        <taxon>Oryza</taxon>
        <taxon>Oryza meyeriana</taxon>
    </lineage>
</organism>
<keyword evidence="2" id="KW-1185">Reference proteome</keyword>
<dbReference type="Proteomes" id="UP000479710">
    <property type="component" value="Unassembled WGS sequence"/>
</dbReference>
<comment type="caution">
    <text evidence="1">The sequence shown here is derived from an EMBL/GenBank/DDBJ whole genome shotgun (WGS) entry which is preliminary data.</text>
</comment>
<name>A0A6G1ELB6_9ORYZ</name>
<protein>
    <submittedName>
        <fullName evidence="1">Uncharacterized protein</fullName>
    </submittedName>
</protein>
<sequence>MLLTRRTTIPGELAVLAWLTATADRIQHPISPFPLPSCVDLVHCLPPPCRLDVGRLESHVMSSLLAKID</sequence>
<accession>A0A6G1ELB6</accession>
<evidence type="ECO:0000313" key="2">
    <source>
        <dbReference type="Proteomes" id="UP000479710"/>
    </source>
</evidence>
<dbReference type="AlphaFoldDB" id="A0A6G1ELB6"/>